<evidence type="ECO:0000313" key="6">
    <source>
        <dbReference type="Proteomes" id="UP000466794"/>
    </source>
</evidence>
<protein>
    <recommendedName>
        <fullName evidence="4">Low molecular weight antigen MTB12-like C-terminal domain-containing protein</fullName>
    </recommendedName>
</protein>
<dbReference type="EMBL" id="WRPP01000003">
    <property type="protein sequence ID" value="MVU79033.1"/>
    <property type="molecule type" value="Genomic_DNA"/>
</dbReference>
<proteinExistence type="inferred from homology"/>
<dbReference type="InterPro" id="IPR058644">
    <property type="entry name" value="Mtb12-like_C"/>
</dbReference>
<feature type="chain" id="PRO_5038647159" description="Low molecular weight antigen MTB12-like C-terminal domain-containing protein" evidence="3">
    <location>
        <begin position="35"/>
        <end position="158"/>
    </location>
</feature>
<comment type="similarity">
    <text evidence="2">Belongs to the MTB12 family.</text>
</comment>
<name>A0A7K1UXC3_9NOCA</name>
<evidence type="ECO:0000256" key="2">
    <source>
        <dbReference type="ARBA" id="ARBA00093774"/>
    </source>
</evidence>
<reference evidence="5 6" key="1">
    <citation type="submission" date="2019-12" db="EMBL/GenBank/DDBJ databases">
        <title>Nocardia sp. nov. ET3-3 isolated from soil.</title>
        <authorList>
            <person name="Kanchanasin P."/>
            <person name="Tanasupawat S."/>
            <person name="Yuki M."/>
            <person name="Kudo T."/>
        </authorList>
    </citation>
    <scope>NUCLEOTIDE SEQUENCE [LARGE SCALE GENOMIC DNA]</scope>
    <source>
        <strain evidence="5 6">ET3-3</strain>
    </source>
</reference>
<gene>
    <name evidence="5" type="ORF">GPX89_17485</name>
</gene>
<evidence type="ECO:0000256" key="1">
    <source>
        <dbReference type="ARBA" id="ARBA00022729"/>
    </source>
</evidence>
<evidence type="ECO:0000256" key="3">
    <source>
        <dbReference type="SAM" id="SignalP"/>
    </source>
</evidence>
<evidence type="ECO:0000313" key="5">
    <source>
        <dbReference type="EMBL" id="MVU79033.1"/>
    </source>
</evidence>
<accession>A0A7K1UXC3</accession>
<dbReference type="Pfam" id="PF26580">
    <property type="entry name" value="Mtb12_C"/>
    <property type="match status" value="1"/>
</dbReference>
<sequence>MPVHSSGWRRVAAAAVTVAAVLGGSAAAIAPASALPVTAPMKAANPGVGELHSKLALILDTSADRAARANELEAGEAGLPLIDQVGTVIAAAPPSFKWSVLGPVNVSGDTMTAGLQTSVDGFDPWNWTLTWRDIDGTWKLTRDSECTVASIAMVPCSL</sequence>
<keyword evidence="6" id="KW-1185">Reference proteome</keyword>
<feature type="signal peptide" evidence="3">
    <location>
        <begin position="1"/>
        <end position="34"/>
    </location>
</feature>
<comment type="caution">
    <text evidence="5">The sequence shown here is derived from an EMBL/GenBank/DDBJ whole genome shotgun (WGS) entry which is preliminary data.</text>
</comment>
<evidence type="ECO:0000259" key="4">
    <source>
        <dbReference type="Pfam" id="PF26580"/>
    </source>
</evidence>
<keyword evidence="1 3" id="KW-0732">Signal</keyword>
<organism evidence="5 6">
    <name type="scientific">Nocardia terrae</name>
    <dbReference type="NCBI Taxonomy" id="2675851"/>
    <lineage>
        <taxon>Bacteria</taxon>
        <taxon>Bacillati</taxon>
        <taxon>Actinomycetota</taxon>
        <taxon>Actinomycetes</taxon>
        <taxon>Mycobacteriales</taxon>
        <taxon>Nocardiaceae</taxon>
        <taxon>Nocardia</taxon>
    </lineage>
</organism>
<feature type="domain" description="Low molecular weight antigen MTB12-like C-terminal" evidence="4">
    <location>
        <begin position="46"/>
        <end position="156"/>
    </location>
</feature>
<dbReference type="AlphaFoldDB" id="A0A7K1UXC3"/>
<dbReference type="Proteomes" id="UP000466794">
    <property type="component" value="Unassembled WGS sequence"/>
</dbReference>